<dbReference type="CDD" id="cd03301">
    <property type="entry name" value="ABC_MalK_N"/>
    <property type="match status" value="1"/>
</dbReference>
<dbReference type="EMBL" id="BAABIC010000002">
    <property type="protein sequence ID" value="GAA4678152.1"/>
    <property type="molecule type" value="Genomic_DNA"/>
</dbReference>
<feature type="domain" description="ABC transporter" evidence="7">
    <location>
        <begin position="4"/>
        <end position="235"/>
    </location>
</feature>
<dbReference type="InterPro" id="IPR047641">
    <property type="entry name" value="ABC_transpr_MalK/UgpC-like"/>
</dbReference>
<dbReference type="PROSITE" id="PS00211">
    <property type="entry name" value="ABC_TRANSPORTER_1"/>
    <property type="match status" value="1"/>
</dbReference>
<dbReference type="RefSeq" id="WP_345378490.1">
    <property type="nucleotide sequence ID" value="NZ_BAABIC010000002.1"/>
</dbReference>
<name>A0ABP8W1Q4_9PSEU</name>
<keyword evidence="6" id="KW-0472">Membrane</keyword>
<evidence type="ECO:0000256" key="4">
    <source>
        <dbReference type="ARBA" id="ARBA00022840"/>
    </source>
</evidence>
<evidence type="ECO:0000256" key="5">
    <source>
        <dbReference type="ARBA" id="ARBA00022967"/>
    </source>
</evidence>
<dbReference type="Gene3D" id="2.40.50.100">
    <property type="match status" value="1"/>
</dbReference>
<dbReference type="NCBIfam" id="NF008653">
    <property type="entry name" value="PRK11650.1"/>
    <property type="match status" value="1"/>
</dbReference>
<dbReference type="PANTHER" id="PTHR43875:SF15">
    <property type="entry name" value="TREHALOSE IMPORT ATP-BINDING PROTEIN SUGC"/>
    <property type="match status" value="1"/>
</dbReference>
<reference evidence="9" key="1">
    <citation type="journal article" date="2019" name="Int. J. Syst. Evol. Microbiol.">
        <title>The Global Catalogue of Microorganisms (GCM) 10K type strain sequencing project: providing services to taxonomists for standard genome sequencing and annotation.</title>
        <authorList>
            <consortium name="The Broad Institute Genomics Platform"/>
            <consortium name="The Broad Institute Genome Sequencing Center for Infectious Disease"/>
            <person name="Wu L."/>
            <person name="Ma J."/>
        </authorList>
    </citation>
    <scope>NUCLEOTIDE SEQUENCE [LARGE SCALE GENOMIC DNA]</scope>
    <source>
        <strain evidence="9">JCM 18055</strain>
    </source>
</reference>
<dbReference type="Pfam" id="PF17912">
    <property type="entry name" value="OB_MalK"/>
    <property type="match status" value="1"/>
</dbReference>
<dbReference type="Gene3D" id="3.40.50.300">
    <property type="entry name" value="P-loop containing nucleotide triphosphate hydrolases"/>
    <property type="match status" value="1"/>
</dbReference>
<dbReference type="SMART" id="SM00382">
    <property type="entry name" value="AAA"/>
    <property type="match status" value="1"/>
</dbReference>
<gene>
    <name evidence="8" type="primary">ugpC_1</name>
    <name evidence="8" type="ORF">GCM10023215_08820</name>
</gene>
<proteinExistence type="predicted"/>
<evidence type="ECO:0000256" key="3">
    <source>
        <dbReference type="ARBA" id="ARBA00022741"/>
    </source>
</evidence>
<evidence type="ECO:0000259" key="7">
    <source>
        <dbReference type="PROSITE" id="PS50893"/>
    </source>
</evidence>
<organism evidence="8 9">
    <name type="scientific">Pseudonocardia yuanmonensis</name>
    <dbReference type="NCBI Taxonomy" id="1095914"/>
    <lineage>
        <taxon>Bacteria</taxon>
        <taxon>Bacillati</taxon>
        <taxon>Actinomycetota</taxon>
        <taxon>Actinomycetes</taxon>
        <taxon>Pseudonocardiales</taxon>
        <taxon>Pseudonocardiaceae</taxon>
        <taxon>Pseudonocardia</taxon>
    </lineage>
</organism>
<keyword evidence="5" id="KW-1278">Translocase</keyword>
<dbReference type="InterPro" id="IPR027417">
    <property type="entry name" value="P-loop_NTPase"/>
</dbReference>
<dbReference type="InterPro" id="IPR015855">
    <property type="entry name" value="ABC_transpr_MalK-like"/>
</dbReference>
<evidence type="ECO:0000256" key="6">
    <source>
        <dbReference type="ARBA" id="ARBA00023136"/>
    </source>
</evidence>
<dbReference type="PROSITE" id="PS50893">
    <property type="entry name" value="ABC_TRANSPORTER_2"/>
    <property type="match status" value="1"/>
</dbReference>
<keyword evidence="3" id="KW-0547">Nucleotide-binding</keyword>
<dbReference type="InterPro" id="IPR003593">
    <property type="entry name" value="AAA+_ATPase"/>
</dbReference>
<keyword evidence="4 8" id="KW-0067">ATP-binding</keyword>
<dbReference type="SUPFAM" id="SSF50331">
    <property type="entry name" value="MOP-like"/>
    <property type="match status" value="1"/>
</dbReference>
<dbReference type="GO" id="GO:0005524">
    <property type="term" value="F:ATP binding"/>
    <property type="evidence" value="ECO:0007669"/>
    <property type="project" value="UniProtKB-KW"/>
</dbReference>
<comment type="caution">
    <text evidence="8">The sequence shown here is derived from an EMBL/GenBank/DDBJ whole genome shotgun (WGS) entry which is preliminary data.</text>
</comment>
<keyword evidence="1" id="KW-0813">Transport</keyword>
<dbReference type="Pfam" id="PF00005">
    <property type="entry name" value="ABC_tran"/>
    <property type="match status" value="1"/>
</dbReference>
<keyword evidence="9" id="KW-1185">Reference proteome</keyword>
<dbReference type="InterPro" id="IPR017871">
    <property type="entry name" value="ABC_transporter-like_CS"/>
</dbReference>
<dbReference type="InterPro" id="IPR003439">
    <property type="entry name" value="ABC_transporter-like_ATP-bd"/>
</dbReference>
<accession>A0ABP8W1Q4</accession>
<dbReference type="InterPro" id="IPR040582">
    <property type="entry name" value="OB_MalK-like"/>
</dbReference>
<dbReference type="PANTHER" id="PTHR43875">
    <property type="entry name" value="MALTODEXTRIN IMPORT ATP-BINDING PROTEIN MSMX"/>
    <property type="match status" value="1"/>
</dbReference>
<evidence type="ECO:0000256" key="2">
    <source>
        <dbReference type="ARBA" id="ARBA00022475"/>
    </source>
</evidence>
<protein>
    <submittedName>
        <fullName evidence="8">Sn-glycerol-3-phosphate ABC transporter ATP-binding protein UgpC</fullName>
    </submittedName>
</protein>
<evidence type="ECO:0000256" key="1">
    <source>
        <dbReference type="ARBA" id="ARBA00022448"/>
    </source>
</evidence>
<dbReference type="Proteomes" id="UP001500325">
    <property type="component" value="Unassembled WGS sequence"/>
</dbReference>
<keyword evidence="2" id="KW-1003">Cell membrane</keyword>
<dbReference type="InterPro" id="IPR008995">
    <property type="entry name" value="Mo/tungstate-bd_C_term_dom"/>
</dbReference>
<sequence>MASVEMRNIVKRYGDGYPAVNDVSLDIADGEFMILVGPSGCGKSTLLRMIVGLEDITSGDMVIGGRRVNDKAPRERNLAMVFQNYALYPHLSVFENIAFPLRLQRAPEEVVQRKVREAADVLELHEHLDRKPANLSGGQRQRVAMGRAIVRDADAFLFDEPLSNLDAKLRGQMRTEIARLQRRLGITTVYVTHDQTEAMTLGDRVCVLRKGVIQQVASPRELYEQPQNLFVAGFIGSPPMNFLPARLRGTRLDTPFGEIRLEERRAADVGDRDLVLVGVRPEHFEDATLVDEAKKHLGTTFRATVDVTEWLGDSQYAYIPYEAPEEVTLQLKELSRELDSDQLRTQAVVSIDAASRIREGHEAEFWLDSRAVHVFDPATGVNLTRDPEAGAALTRQAAGDRAEQVEQARAVGLTVDGRIRP</sequence>
<dbReference type="SUPFAM" id="SSF52540">
    <property type="entry name" value="P-loop containing nucleoside triphosphate hydrolases"/>
    <property type="match status" value="1"/>
</dbReference>
<evidence type="ECO:0000313" key="8">
    <source>
        <dbReference type="EMBL" id="GAA4678152.1"/>
    </source>
</evidence>
<evidence type="ECO:0000313" key="9">
    <source>
        <dbReference type="Proteomes" id="UP001500325"/>
    </source>
</evidence>